<proteinExistence type="predicted"/>
<feature type="compositionally biased region" description="Basic and acidic residues" evidence="1">
    <location>
        <begin position="137"/>
        <end position="147"/>
    </location>
</feature>
<name>A0A2B7YQA1_POLH7</name>
<reference evidence="2 3" key="1">
    <citation type="submission" date="2017-10" db="EMBL/GenBank/DDBJ databases">
        <title>Comparative genomics in systemic dimorphic fungi from Ajellomycetaceae.</title>
        <authorList>
            <person name="Munoz J.F."/>
            <person name="Mcewen J.G."/>
            <person name="Clay O.K."/>
            <person name="Cuomo C.A."/>
        </authorList>
    </citation>
    <scope>NUCLEOTIDE SEQUENCE [LARGE SCALE GENOMIC DNA]</scope>
    <source>
        <strain evidence="2 3">UAMH7299</strain>
    </source>
</reference>
<feature type="compositionally biased region" description="Polar residues" evidence="1">
    <location>
        <begin position="83"/>
        <end position="96"/>
    </location>
</feature>
<dbReference type="OrthoDB" id="5408734at2759"/>
<protein>
    <submittedName>
        <fullName evidence="2">Uncharacterized protein</fullName>
    </submittedName>
</protein>
<evidence type="ECO:0000313" key="3">
    <source>
        <dbReference type="Proteomes" id="UP000224634"/>
    </source>
</evidence>
<gene>
    <name evidence="2" type="ORF">AJ80_02429</name>
</gene>
<comment type="caution">
    <text evidence="2">The sequence shown here is derived from an EMBL/GenBank/DDBJ whole genome shotgun (WGS) entry which is preliminary data.</text>
</comment>
<dbReference type="Proteomes" id="UP000224634">
    <property type="component" value="Unassembled WGS sequence"/>
</dbReference>
<sequence>MSDTEEKPKSRARPQSLMAQNFSAQLDSLFMLDSDVDTLAQSIHYNDGDKRKQMVTIQSRELEALQAKIREAEERLKERETLGTISDAGSSKQQSSDDTENKDQDVYSPTSDSSGHPSEGGGSATTEATSNDDHDDQDTIKGMDKQS</sequence>
<dbReference type="EMBL" id="PDNA01000023">
    <property type="protein sequence ID" value="PGH23475.1"/>
    <property type="molecule type" value="Genomic_DNA"/>
</dbReference>
<feature type="region of interest" description="Disordered" evidence="1">
    <location>
        <begin position="74"/>
        <end position="147"/>
    </location>
</feature>
<dbReference type="AlphaFoldDB" id="A0A2B7YQA1"/>
<organism evidence="2 3">
    <name type="scientific">Polytolypa hystricis (strain UAMH7299)</name>
    <dbReference type="NCBI Taxonomy" id="1447883"/>
    <lineage>
        <taxon>Eukaryota</taxon>
        <taxon>Fungi</taxon>
        <taxon>Dikarya</taxon>
        <taxon>Ascomycota</taxon>
        <taxon>Pezizomycotina</taxon>
        <taxon>Eurotiomycetes</taxon>
        <taxon>Eurotiomycetidae</taxon>
        <taxon>Onygenales</taxon>
        <taxon>Onygenales incertae sedis</taxon>
        <taxon>Polytolypa</taxon>
    </lineage>
</organism>
<feature type="compositionally biased region" description="Polar residues" evidence="1">
    <location>
        <begin position="107"/>
        <end position="116"/>
    </location>
</feature>
<keyword evidence="3" id="KW-1185">Reference proteome</keyword>
<accession>A0A2B7YQA1</accession>
<evidence type="ECO:0000256" key="1">
    <source>
        <dbReference type="SAM" id="MobiDB-lite"/>
    </source>
</evidence>
<evidence type="ECO:0000313" key="2">
    <source>
        <dbReference type="EMBL" id="PGH23475.1"/>
    </source>
</evidence>